<keyword evidence="2" id="KW-1185">Reference proteome</keyword>
<accession>A0A8R1TR25</accession>
<proteinExistence type="predicted"/>
<dbReference type="Proteomes" id="UP000024404">
    <property type="component" value="Unassembled WGS sequence"/>
</dbReference>
<reference evidence="2" key="1">
    <citation type="submission" date="2013-10" db="EMBL/GenBank/DDBJ databases">
        <title>Genome sequencing of Onchocerca volvulus.</title>
        <authorList>
            <person name="Cotton J."/>
            <person name="Tsai J."/>
            <person name="Stanley E."/>
            <person name="Tracey A."/>
            <person name="Holroyd N."/>
            <person name="Lustigman S."/>
            <person name="Berriman M."/>
        </authorList>
    </citation>
    <scope>NUCLEOTIDE SEQUENCE</scope>
</reference>
<protein>
    <submittedName>
        <fullName evidence="1">Uncharacterized protein</fullName>
    </submittedName>
</protein>
<dbReference type="EnsemblMetazoa" id="OVOC3282.1">
    <property type="protein sequence ID" value="OVOC3282.1"/>
    <property type="gene ID" value="WBGene00240091"/>
</dbReference>
<sequence>MKTRKRNVNDHRKLENILIKLTVKLAANKVQRMKEKKIRSDNNNSQIDDGTSTESDVMALFVTIHGIRIKFSHNPSLIINPNNEVHSCDYFQLLDTG</sequence>
<dbReference type="EMBL" id="CMVM020000082">
    <property type="status" value="NOT_ANNOTATED_CDS"/>
    <property type="molecule type" value="Genomic_DNA"/>
</dbReference>
<evidence type="ECO:0000313" key="1">
    <source>
        <dbReference type="EnsemblMetazoa" id="OVOC3282.1"/>
    </source>
</evidence>
<dbReference type="AlphaFoldDB" id="A0A8R1TR25"/>
<reference evidence="1" key="2">
    <citation type="submission" date="2022-06" db="UniProtKB">
        <authorList>
            <consortium name="EnsemblMetazoa"/>
        </authorList>
    </citation>
    <scope>IDENTIFICATION</scope>
</reference>
<organism evidence="1 2">
    <name type="scientific">Onchocerca volvulus</name>
    <dbReference type="NCBI Taxonomy" id="6282"/>
    <lineage>
        <taxon>Eukaryota</taxon>
        <taxon>Metazoa</taxon>
        <taxon>Ecdysozoa</taxon>
        <taxon>Nematoda</taxon>
        <taxon>Chromadorea</taxon>
        <taxon>Rhabditida</taxon>
        <taxon>Spirurina</taxon>
        <taxon>Spiruromorpha</taxon>
        <taxon>Filarioidea</taxon>
        <taxon>Onchocercidae</taxon>
        <taxon>Onchocerca</taxon>
    </lineage>
</organism>
<name>A0A8R1TR25_ONCVO</name>
<evidence type="ECO:0000313" key="2">
    <source>
        <dbReference type="Proteomes" id="UP000024404"/>
    </source>
</evidence>